<dbReference type="EMBL" id="FNPR01000002">
    <property type="protein sequence ID" value="SDY45448.1"/>
    <property type="molecule type" value="Genomic_DNA"/>
</dbReference>
<evidence type="ECO:0000256" key="2">
    <source>
        <dbReference type="SAM" id="SignalP"/>
    </source>
</evidence>
<organism evidence="3 4">
    <name type="scientific">Lentibacter algarum</name>
    <dbReference type="NCBI Taxonomy" id="576131"/>
    <lineage>
        <taxon>Bacteria</taxon>
        <taxon>Pseudomonadati</taxon>
        <taxon>Pseudomonadota</taxon>
        <taxon>Alphaproteobacteria</taxon>
        <taxon>Rhodobacterales</taxon>
        <taxon>Roseobacteraceae</taxon>
        <taxon>Lentibacter</taxon>
    </lineage>
</organism>
<protein>
    <recommendedName>
        <fullName evidence="5">Excalibur calcium-binding domain-containing protein</fullName>
    </recommendedName>
</protein>
<dbReference type="RefSeq" id="WP_333908498.1">
    <property type="nucleotide sequence ID" value="NZ_CALJFH010000002.1"/>
</dbReference>
<feature type="chain" id="PRO_5012859510" description="Excalibur calcium-binding domain-containing protein" evidence="2">
    <location>
        <begin position="16"/>
        <end position="253"/>
    </location>
</feature>
<evidence type="ECO:0000256" key="1">
    <source>
        <dbReference type="SAM" id="MobiDB-lite"/>
    </source>
</evidence>
<evidence type="ECO:0000313" key="3">
    <source>
        <dbReference type="EMBL" id="SDY45448.1"/>
    </source>
</evidence>
<evidence type="ECO:0000313" key="4">
    <source>
        <dbReference type="Proteomes" id="UP000199026"/>
    </source>
</evidence>
<dbReference type="STRING" id="576131.SAMN05444486_102261"/>
<evidence type="ECO:0008006" key="5">
    <source>
        <dbReference type="Google" id="ProtNLM"/>
    </source>
</evidence>
<gene>
    <name evidence="3" type="ORF">SAMN05444486_102261</name>
</gene>
<accession>A0A1H3K1H6</accession>
<reference evidence="3 4" key="1">
    <citation type="submission" date="2016-10" db="EMBL/GenBank/DDBJ databases">
        <authorList>
            <person name="de Groot N.N."/>
        </authorList>
    </citation>
    <scope>NUCLEOTIDE SEQUENCE [LARGE SCALE GENOMIC DNA]</scope>
    <source>
        <strain evidence="3 4">DSM 24677</strain>
    </source>
</reference>
<dbReference type="AlphaFoldDB" id="A0A1H3K1H6"/>
<sequence>MKNVILMSFAGLALAACAPAIPDSGAPNTGDGVGFGSYQEYSAKEAAREAQLSQTALPGPNAVSEEILGTPESDVASEVSAVLDATRPSGQVLNASPSNPAPAVTNAAGISNENDFGAVGEQRSIEDDAARRAALKAQYQDVAPTAVPTRTGRGGPNIVEFALNTSNPRGQGIYRRVGLNLQAKYTRNCAKYPSPDLAQSEFLSKGGPERDRLGLDPDGDGYACSWDPAPFRAAKSVGLQAEEPLDAAAVTSE</sequence>
<dbReference type="PROSITE" id="PS51257">
    <property type="entry name" value="PROKAR_LIPOPROTEIN"/>
    <property type="match status" value="1"/>
</dbReference>
<dbReference type="GeneID" id="78124334"/>
<feature type="region of interest" description="Disordered" evidence="1">
    <location>
        <begin position="197"/>
        <end position="220"/>
    </location>
</feature>
<proteinExistence type="predicted"/>
<dbReference type="Proteomes" id="UP000199026">
    <property type="component" value="Unassembled WGS sequence"/>
</dbReference>
<keyword evidence="4" id="KW-1185">Reference proteome</keyword>
<name>A0A1H3K1H6_9RHOB</name>
<keyword evidence="2" id="KW-0732">Signal</keyword>
<feature type="signal peptide" evidence="2">
    <location>
        <begin position="1"/>
        <end position="15"/>
    </location>
</feature>